<dbReference type="InterPro" id="IPR050871">
    <property type="entry name" value="26S_Proteasome/COP9_Components"/>
</dbReference>
<evidence type="ECO:0000256" key="3">
    <source>
        <dbReference type="ARBA" id="ARBA00056935"/>
    </source>
</evidence>
<feature type="compositionally biased region" description="Basic and acidic residues" evidence="5">
    <location>
        <begin position="509"/>
        <end position="529"/>
    </location>
</feature>
<evidence type="ECO:0000313" key="8">
    <source>
        <dbReference type="EMBL" id="EPY32693.1"/>
    </source>
</evidence>
<reference evidence="8" key="2">
    <citation type="submission" date="2013-03" db="EMBL/GenBank/DDBJ databases">
        <authorList>
            <person name="Motta M.C.M."/>
            <person name="Martins A.C.A."/>
            <person name="Preta C.M.C.C."/>
            <person name="Silva R."/>
            <person name="de Souza S.S."/>
            <person name="Klein C.C."/>
            <person name="de Almeida L.G.P."/>
            <person name="Cunha O.L."/>
            <person name="Colabardini A.C."/>
            <person name="Lima B.A."/>
            <person name="Machado C.R."/>
            <person name="Soares C.M.A."/>
            <person name="de Menezes C.B.A."/>
            <person name="Bartolomeu D.C."/>
            <person name="Grisard E.C."/>
            <person name="Fantinatti-Garboggini F."/>
            <person name="Rodrigues-Luiz G.F."/>
            <person name="Wagner G."/>
            <person name="Goldman G.H."/>
            <person name="Fietto J.L.R."/>
            <person name="Ciapina L.P."/>
            <person name="Brocchi M."/>
            <person name="Elias M.C."/>
            <person name="Goldman M.H.S."/>
            <person name="Sagot M.-F."/>
            <person name="Pereira M."/>
            <person name="Stoco P.H."/>
            <person name="Teixeira S.M.R."/>
            <person name="de Mendonca-Neto R.P."/>
            <person name="Maciel T.E.F."/>
            <person name="Mendes T.A.O."/>
            <person name="Urmenyi T.P."/>
            <person name="Teixeira M.M.G."/>
            <person name="de Camargo E.F.P."/>
            <person name="de Sousa W."/>
            <person name="Schenkman S."/>
            <person name="de Vasconcelos A.T.R."/>
        </authorList>
    </citation>
    <scope>NUCLEOTIDE SEQUENCE</scope>
</reference>
<dbReference type="Gene3D" id="1.25.40.570">
    <property type="match status" value="1"/>
</dbReference>
<evidence type="ECO:0000313" key="9">
    <source>
        <dbReference type="Proteomes" id="UP000015354"/>
    </source>
</evidence>
<dbReference type="EMBL" id="ATMH01004710">
    <property type="protein sequence ID" value="EPY29130.1"/>
    <property type="molecule type" value="Genomic_DNA"/>
</dbReference>
<dbReference type="Proteomes" id="UP000015354">
    <property type="component" value="Unassembled WGS sequence"/>
</dbReference>
<evidence type="ECO:0000256" key="1">
    <source>
        <dbReference type="ARBA" id="ARBA00007454"/>
    </source>
</evidence>
<dbReference type="InterPro" id="IPR040773">
    <property type="entry name" value="Rpn6_N"/>
</dbReference>
<comment type="similarity">
    <text evidence="1">Belongs to the proteasome subunit S9 family.</text>
</comment>
<dbReference type="SMART" id="SM00088">
    <property type="entry name" value="PINT"/>
    <property type="match status" value="1"/>
</dbReference>
<proteinExistence type="inferred from homology"/>
<feature type="region of interest" description="Disordered" evidence="5">
    <location>
        <begin position="509"/>
        <end position="560"/>
    </location>
</feature>
<evidence type="ECO:0000256" key="2">
    <source>
        <dbReference type="ARBA" id="ARBA00022942"/>
    </source>
</evidence>
<name>S9UUX0_9TRYP</name>
<comment type="function">
    <text evidence="3">Component of the lid subcomplex of the 26S proteasome, a multiprotein complex involved in the ATP-dependent degradation of ubiquitinated proteins. In the complex, rpn-6.2 is required for proteasome assembly.</text>
</comment>
<dbReference type="GO" id="GO:0000502">
    <property type="term" value="C:proteasome complex"/>
    <property type="evidence" value="ECO:0007669"/>
    <property type="project" value="UniProtKB-KW"/>
</dbReference>
<evidence type="ECO:0000256" key="5">
    <source>
        <dbReference type="SAM" id="MobiDB-lite"/>
    </source>
</evidence>
<dbReference type="PANTHER" id="PTHR10678">
    <property type="entry name" value="26S PROTEASOME NON-ATPASE REGULATORY SUBUNIT 11/COP9 SIGNALOSOME COMPLEX SUBUNIT 2"/>
    <property type="match status" value="1"/>
</dbReference>
<dbReference type="OrthoDB" id="1418352at2759"/>
<gene>
    <name evidence="8" type="ORF">STCU_02744</name>
    <name evidence="7" type="ORF">STCU_04710</name>
</gene>
<dbReference type="PROSITE" id="PS50250">
    <property type="entry name" value="PCI"/>
    <property type="match status" value="1"/>
</dbReference>
<dbReference type="EMBL" id="ATMH01002744">
    <property type="protein sequence ID" value="EPY32693.1"/>
    <property type="molecule type" value="Genomic_DNA"/>
</dbReference>
<keyword evidence="9" id="KW-1185">Reference proteome</keyword>
<dbReference type="FunFam" id="1.25.40.570:FF:000019">
    <property type="entry name" value="Proteasome regulatory non-ATPase subunit 6"/>
    <property type="match status" value="1"/>
</dbReference>
<evidence type="ECO:0000259" key="6">
    <source>
        <dbReference type="PROSITE" id="PS50250"/>
    </source>
</evidence>
<evidence type="ECO:0000313" key="7">
    <source>
        <dbReference type="EMBL" id="EPY29130.1"/>
    </source>
</evidence>
<feature type="compositionally biased region" description="Basic and acidic residues" evidence="5">
    <location>
        <begin position="549"/>
        <end position="560"/>
    </location>
</feature>
<dbReference type="Pfam" id="PF18055">
    <property type="entry name" value="RPN6_N"/>
    <property type="match status" value="1"/>
</dbReference>
<evidence type="ECO:0000256" key="4">
    <source>
        <dbReference type="ARBA" id="ARBA00069091"/>
    </source>
</evidence>
<reference evidence="8 9" key="1">
    <citation type="journal article" date="2013" name="PLoS ONE">
        <title>Predicting the Proteins of Angomonas deanei, Strigomonas culicis and Their Respective Endosymbionts Reveals New Aspects of the Trypanosomatidae Family.</title>
        <authorList>
            <person name="Motta M.C."/>
            <person name="Martins A.C."/>
            <person name="de Souza S.S."/>
            <person name="Catta-Preta C.M."/>
            <person name="Silva R."/>
            <person name="Klein C.C."/>
            <person name="de Almeida L.G."/>
            <person name="de Lima Cunha O."/>
            <person name="Ciapina L.P."/>
            <person name="Brocchi M."/>
            <person name="Colabardini A.C."/>
            <person name="de Araujo Lima B."/>
            <person name="Machado C.R."/>
            <person name="de Almeida Soares C.M."/>
            <person name="Probst C.M."/>
            <person name="de Menezes C.B."/>
            <person name="Thompson C.E."/>
            <person name="Bartholomeu D.C."/>
            <person name="Gradia D.F."/>
            <person name="Pavoni D.P."/>
            <person name="Grisard E.C."/>
            <person name="Fantinatti-Garboggini F."/>
            <person name="Marchini F.K."/>
            <person name="Rodrigues-Luiz G.F."/>
            <person name="Wagner G."/>
            <person name="Goldman G.H."/>
            <person name="Fietto J.L."/>
            <person name="Elias M.C."/>
            <person name="Goldman M.H."/>
            <person name="Sagot M.F."/>
            <person name="Pereira M."/>
            <person name="Stoco P.H."/>
            <person name="de Mendonca-Neto R.P."/>
            <person name="Teixeira S.M."/>
            <person name="Maciel T.E."/>
            <person name="de Oliveira Mendes T.A."/>
            <person name="Urmenyi T.P."/>
            <person name="de Souza W."/>
            <person name="Schenkman S."/>
            <person name="de Vasconcelos A.T."/>
        </authorList>
    </citation>
    <scope>NUCLEOTIDE SEQUENCE [LARGE SCALE GENOMIC DNA]</scope>
</reference>
<dbReference type="SMART" id="SM00753">
    <property type="entry name" value="PAM"/>
    <property type="match status" value="1"/>
</dbReference>
<feature type="domain" description="PCI" evidence="6">
    <location>
        <begin position="252"/>
        <end position="441"/>
    </location>
</feature>
<comment type="caution">
    <text evidence="8">The sequence shown here is derived from an EMBL/GenBank/DDBJ whole genome shotgun (WGS) entry which is preliminary data.</text>
</comment>
<protein>
    <recommendedName>
        <fullName evidence="4">Probable 26S proteasome regulatory subunit rpn-6.2</fullName>
    </recommendedName>
</protein>
<sequence length="560" mass="63327">MVTITKDNALERFEAAEDSYARGDRSGAKAIYAALVTTFVPLPTGGDEEDEAAAGDDHAAVVLIDADETDLIRTVEQSVYRLTEILLLQKSGAQLIALLRQARPFFHLLPKAKTTNMVRKLFDSIMLCGVELTTQYEVCVHNVRWARAEKRTFLRHRLQLRQVEILVEQRKTREALTQLLTLLREVRRLDDRTLLLDLHLLESKIYYSIRNSSKSRAALVSARTTANTIYCPPFSQAEIDLQSGVLHAEDCDHKTAYSYLYEAFEGYNGLGDQARLARKALVYMLLSKIQTDQPQELKAVLTSKSVLCYKGRDLDAIRGIADAYIDRDVHRFNAILTELRDYSRGQEALHASETADQHEIDLLADDVVRRQLEEMYDTLIERHLLKCILPYHRVQLAHIADLLKLDTAVVENRISKLILDKKLLGIVDQEHNCLILFDDVEKIKREAEEKEEKAFYENAADEANTKRGKETTLYADALAALEAFDGLITALFDKVGGKFDALVDESYAKRKEQQEKNQKKHKEEKDAKKGSANNNNSNAADAGDSSGAAKKEEGKKDQKK</sequence>
<dbReference type="AlphaFoldDB" id="S9UUX0"/>
<dbReference type="Pfam" id="PF01399">
    <property type="entry name" value="PCI"/>
    <property type="match status" value="1"/>
</dbReference>
<feature type="compositionally biased region" description="Low complexity" evidence="5">
    <location>
        <begin position="530"/>
        <end position="548"/>
    </location>
</feature>
<keyword evidence="2 8" id="KW-0647">Proteasome</keyword>
<dbReference type="InterPro" id="IPR036390">
    <property type="entry name" value="WH_DNA-bd_sf"/>
</dbReference>
<accession>S9UUX0</accession>
<dbReference type="SUPFAM" id="SSF46785">
    <property type="entry name" value="Winged helix' DNA-binding domain"/>
    <property type="match status" value="1"/>
</dbReference>
<organism evidence="8 9">
    <name type="scientific">Strigomonas culicis</name>
    <dbReference type="NCBI Taxonomy" id="28005"/>
    <lineage>
        <taxon>Eukaryota</taxon>
        <taxon>Discoba</taxon>
        <taxon>Euglenozoa</taxon>
        <taxon>Kinetoplastea</taxon>
        <taxon>Metakinetoplastina</taxon>
        <taxon>Trypanosomatida</taxon>
        <taxon>Trypanosomatidae</taxon>
        <taxon>Strigomonadinae</taxon>
        <taxon>Strigomonas</taxon>
    </lineage>
</organism>
<dbReference type="InterPro" id="IPR000717">
    <property type="entry name" value="PCI_dom"/>
</dbReference>